<keyword evidence="2" id="KW-1185">Reference proteome</keyword>
<proteinExistence type="predicted"/>
<protein>
    <submittedName>
        <fullName evidence="1">Uncharacterized protein</fullName>
    </submittedName>
</protein>
<dbReference type="Proteomes" id="UP000655225">
    <property type="component" value="Unassembled WGS sequence"/>
</dbReference>
<name>A0A835DM05_TETSI</name>
<evidence type="ECO:0000313" key="1">
    <source>
        <dbReference type="EMBL" id="KAF8408913.1"/>
    </source>
</evidence>
<accession>A0A835DM05</accession>
<dbReference type="EMBL" id="JABCRI010000003">
    <property type="protein sequence ID" value="KAF8408913.1"/>
    <property type="molecule type" value="Genomic_DNA"/>
</dbReference>
<gene>
    <name evidence="1" type="ORF">HHK36_004983</name>
</gene>
<dbReference type="AlphaFoldDB" id="A0A835DM05"/>
<sequence>MESGGLGFVVESPPPPPPDLGFQAAAVSPCPYSSAQTLYFFLMDSSATTYFAARFARVQYYFSGEYKHEYLLKYVKDGKRLGPRALIQTRELDGEGKTADD</sequence>
<comment type="caution">
    <text evidence="1">The sequence shown here is derived from an EMBL/GenBank/DDBJ whole genome shotgun (WGS) entry which is preliminary data.</text>
</comment>
<evidence type="ECO:0000313" key="2">
    <source>
        <dbReference type="Proteomes" id="UP000655225"/>
    </source>
</evidence>
<reference evidence="1 2" key="1">
    <citation type="submission" date="2020-04" db="EMBL/GenBank/DDBJ databases">
        <title>Plant Genome Project.</title>
        <authorList>
            <person name="Zhang R.-G."/>
        </authorList>
    </citation>
    <scope>NUCLEOTIDE SEQUENCE [LARGE SCALE GENOMIC DNA]</scope>
    <source>
        <strain evidence="1">YNK0</strain>
        <tissue evidence="1">Leaf</tissue>
    </source>
</reference>
<organism evidence="1 2">
    <name type="scientific">Tetracentron sinense</name>
    <name type="common">Spur-leaf</name>
    <dbReference type="NCBI Taxonomy" id="13715"/>
    <lineage>
        <taxon>Eukaryota</taxon>
        <taxon>Viridiplantae</taxon>
        <taxon>Streptophyta</taxon>
        <taxon>Embryophyta</taxon>
        <taxon>Tracheophyta</taxon>
        <taxon>Spermatophyta</taxon>
        <taxon>Magnoliopsida</taxon>
        <taxon>Trochodendrales</taxon>
        <taxon>Trochodendraceae</taxon>
        <taxon>Tetracentron</taxon>
    </lineage>
</organism>